<evidence type="ECO:0000259" key="2">
    <source>
        <dbReference type="Pfam" id="PF18955"/>
    </source>
</evidence>
<dbReference type="EMBL" id="MHIB01000031">
    <property type="protein sequence ID" value="OGY43677.1"/>
    <property type="molecule type" value="Genomic_DNA"/>
</dbReference>
<evidence type="ECO:0000313" key="3">
    <source>
        <dbReference type="EMBL" id="OGY43677.1"/>
    </source>
</evidence>
<dbReference type="AlphaFoldDB" id="A0A1G1XWL3"/>
<keyword evidence="1" id="KW-0812">Transmembrane</keyword>
<feature type="transmembrane region" description="Helical" evidence="1">
    <location>
        <begin position="26"/>
        <end position="48"/>
    </location>
</feature>
<keyword evidence="1" id="KW-0472">Membrane</keyword>
<dbReference type="Proteomes" id="UP000178930">
    <property type="component" value="Unassembled WGS sequence"/>
</dbReference>
<keyword evidence="1" id="KW-1133">Transmembrane helix</keyword>
<evidence type="ECO:0000256" key="1">
    <source>
        <dbReference type="SAM" id="Phobius"/>
    </source>
</evidence>
<gene>
    <name evidence="3" type="ORF">A2729_03215</name>
</gene>
<name>A0A1G1XWL3_9BACT</name>
<dbReference type="InterPro" id="IPR044035">
    <property type="entry name" value="DUF5698"/>
</dbReference>
<evidence type="ECO:0000313" key="4">
    <source>
        <dbReference type="Proteomes" id="UP000178930"/>
    </source>
</evidence>
<organism evidence="3 4">
    <name type="scientific">Candidatus Buchananbacteria bacterium RIFCSPHIGHO2_01_FULL_39_14</name>
    <dbReference type="NCBI Taxonomy" id="1797532"/>
    <lineage>
        <taxon>Bacteria</taxon>
        <taxon>Candidatus Buchananiibacteriota</taxon>
    </lineage>
</organism>
<proteinExistence type="predicted"/>
<reference evidence="3 4" key="1">
    <citation type="journal article" date="2016" name="Nat. Commun.">
        <title>Thousands of microbial genomes shed light on interconnected biogeochemical processes in an aquifer system.</title>
        <authorList>
            <person name="Anantharaman K."/>
            <person name="Brown C.T."/>
            <person name="Hug L.A."/>
            <person name="Sharon I."/>
            <person name="Castelle C.J."/>
            <person name="Probst A.J."/>
            <person name="Thomas B.C."/>
            <person name="Singh A."/>
            <person name="Wilkins M.J."/>
            <person name="Karaoz U."/>
            <person name="Brodie E.L."/>
            <person name="Williams K.H."/>
            <person name="Hubbard S.S."/>
            <person name="Banfield J.F."/>
        </authorList>
    </citation>
    <scope>NUCLEOTIDE SEQUENCE [LARGE SCALE GENOMIC DNA]</scope>
</reference>
<feature type="domain" description="DUF5698" evidence="2">
    <location>
        <begin position="23"/>
        <end position="69"/>
    </location>
</feature>
<protein>
    <recommendedName>
        <fullName evidence="2">DUF5698 domain-containing protein</fullName>
    </recommendedName>
</protein>
<comment type="caution">
    <text evidence="3">The sequence shown here is derived from an EMBL/GenBank/DDBJ whole genome shotgun (WGS) entry which is preliminary data.</text>
</comment>
<sequence>MNLFIIGIIEMLIITAWTKAVSDTKVIASGIITFINILIWYYVLQAIVQDINNWGLAVIYALGCSLGTVLATAFFRLQETKNKKIGWLIKLKNRLPW</sequence>
<accession>A0A1G1XWL3</accession>
<dbReference type="Pfam" id="PF18955">
    <property type="entry name" value="DUF5698"/>
    <property type="match status" value="1"/>
</dbReference>
<feature type="transmembrane region" description="Helical" evidence="1">
    <location>
        <begin position="54"/>
        <end position="75"/>
    </location>
</feature>